<evidence type="ECO:0000256" key="1">
    <source>
        <dbReference type="ARBA" id="ARBA00022729"/>
    </source>
</evidence>
<feature type="domain" description="SbsA Ig-like" evidence="4">
    <location>
        <begin position="570"/>
        <end position="685"/>
    </location>
</feature>
<feature type="region of interest" description="Disordered" evidence="2">
    <location>
        <begin position="790"/>
        <end position="825"/>
    </location>
</feature>
<dbReference type="EMBL" id="CAEZWE010000004">
    <property type="protein sequence ID" value="CAB4642498.1"/>
    <property type="molecule type" value="Genomic_DNA"/>
</dbReference>
<evidence type="ECO:0000313" key="5">
    <source>
        <dbReference type="EMBL" id="CAB4642498.1"/>
    </source>
</evidence>
<sequence length="1036" mass="106315">MKRFLGPLGALLLIAGGSVTAQLVYESEVVGSSYVPTFQNKTGTNANATYYATAYGAGVWAKVEGSTPVYSTNGGQDWVAGTTNVTAGRYSNIEFVNNRFFALCSTFCTAGRQIQYSDDGMTWTAANVPTTNVPVADAHWNDVAYGNGVLVAVSSGMLSGNETANRILRSTDNGATWQIQTLPQINSFPQTFVAANAVVFANGQFILVGNRTLTSSDGITWTNSNSTFLNDIAFGNGVLLAIMTTGNGSNHLYRSTNWGSSWSAVTHPSLGISPQYVHRIRFGNGVFLFGSSTRFVTTVNGTSFSSATNWLSLGSGQWRGLGFGAGQFLAVGDTSIGGASRTIASTDTPDTTAPSLVQQSPSDGATGIEYTTNITLTFSENVGPGPGQHVTIKKVSDNSTVTSIDASSSQVTFSGATVTVNPTVDLPTSTALYVLINQGAFTDIAGNGYAGISSSSGYQFTTAADVTPPAPPTTPDLSDASDAGLFNTDNITSVVNPQFRFRGAENGGTITVTASRSGLADKTCTRPGATYLDACSMSGLSQGTWTVVATHTDVNGNTSANSAALTIVVDTTAPALTAISPTRDAVGIAVNSNIQLTYNEDVYAAIGDFLVKSGGSTCPTTEQTISSTSAAVTVSGDTVTVNPPNNFAHSTVQCLSISAGVVKDIAGNNAPLHDPTAAGGVRFTTSSADVTSPSVTVTSPSSPAGSRTLVYAVVFDEVISGLTNADFSNLGTANCTFAAPTSSGTSFSITATCTSDGTVILRLAPNSVTDGASNTGPTSAVQASTVTIDTTTPSTAPSGTVAPTQSTVPSSGTTVPPVGTGPSGPTPVAQGVATTVAPTTTLPVPSTTTTTLPSVDVPEVADSGGALVVNGQRIEATITRENNQLVIAAGVLRARISAVQREGGRAPLDSEGRIRMDQGDSIEIEVTGFGSESQVEVRMYSDPVLLGRSTVSALGNLMASYEVPDSVIDGRHTVVLLGESQQREELTFALAVFVGADSAGPSALVLLVGIPLGLAVIAALVIPAILRRRRKDEEEK</sequence>
<organism evidence="5">
    <name type="scientific">freshwater metagenome</name>
    <dbReference type="NCBI Taxonomy" id="449393"/>
    <lineage>
        <taxon>unclassified sequences</taxon>
        <taxon>metagenomes</taxon>
        <taxon>ecological metagenomes</taxon>
    </lineage>
</organism>
<gene>
    <name evidence="5" type="ORF">UFOPK2169_00214</name>
</gene>
<dbReference type="InterPro" id="IPR032812">
    <property type="entry name" value="SbsA_Ig"/>
</dbReference>
<name>A0A6J6K105_9ZZZZ</name>
<keyword evidence="3" id="KW-0812">Transmembrane</keyword>
<dbReference type="AlphaFoldDB" id="A0A6J6K105"/>
<feature type="transmembrane region" description="Helical" evidence="3">
    <location>
        <begin position="1003"/>
        <end position="1026"/>
    </location>
</feature>
<evidence type="ECO:0000259" key="4">
    <source>
        <dbReference type="Pfam" id="PF13205"/>
    </source>
</evidence>
<feature type="domain" description="SbsA Ig-like" evidence="4">
    <location>
        <begin position="350"/>
        <end position="462"/>
    </location>
</feature>
<dbReference type="InterPro" id="IPR014755">
    <property type="entry name" value="Cu-Rt/internalin_Ig-like"/>
</dbReference>
<feature type="compositionally biased region" description="Low complexity" evidence="2">
    <location>
        <begin position="790"/>
        <end position="820"/>
    </location>
</feature>
<dbReference type="CDD" id="cd15482">
    <property type="entry name" value="Sialidase_non-viral"/>
    <property type="match status" value="1"/>
</dbReference>
<keyword evidence="3" id="KW-1133">Transmembrane helix</keyword>
<keyword evidence="1" id="KW-0732">Signal</keyword>
<evidence type="ECO:0000256" key="2">
    <source>
        <dbReference type="SAM" id="MobiDB-lite"/>
    </source>
</evidence>
<dbReference type="InterPro" id="IPR013783">
    <property type="entry name" value="Ig-like_fold"/>
</dbReference>
<proteinExistence type="predicted"/>
<accession>A0A6J6K105</accession>
<dbReference type="SUPFAM" id="SSF110296">
    <property type="entry name" value="Oligoxyloglucan reducing end-specific cellobiohydrolase"/>
    <property type="match status" value="1"/>
</dbReference>
<dbReference type="SUPFAM" id="SSF50939">
    <property type="entry name" value="Sialidases"/>
    <property type="match status" value="1"/>
</dbReference>
<keyword evidence="3" id="KW-0472">Membrane</keyword>
<dbReference type="Gene3D" id="2.130.10.10">
    <property type="entry name" value="YVTN repeat-like/Quinoprotein amine dehydrogenase"/>
    <property type="match status" value="1"/>
</dbReference>
<dbReference type="Gene3D" id="2.60.40.1220">
    <property type="match status" value="1"/>
</dbReference>
<dbReference type="Gene3D" id="2.60.40.10">
    <property type="entry name" value="Immunoglobulins"/>
    <property type="match status" value="1"/>
</dbReference>
<protein>
    <submittedName>
        <fullName evidence="5">Unannotated protein</fullName>
    </submittedName>
</protein>
<dbReference type="InterPro" id="IPR015943">
    <property type="entry name" value="WD40/YVTN_repeat-like_dom_sf"/>
</dbReference>
<evidence type="ECO:0000256" key="3">
    <source>
        <dbReference type="SAM" id="Phobius"/>
    </source>
</evidence>
<dbReference type="InterPro" id="IPR036278">
    <property type="entry name" value="Sialidase_sf"/>
</dbReference>
<reference evidence="5" key="1">
    <citation type="submission" date="2020-05" db="EMBL/GenBank/DDBJ databases">
        <authorList>
            <person name="Chiriac C."/>
            <person name="Salcher M."/>
            <person name="Ghai R."/>
            <person name="Kavagutti S V."/>
        </authorList>
    </citation>
    <scope>NUCLEOTIDE SEQUENCE</scope>
</reference>
<dbReference type="Pfam" id="PF13205">
    <property type="entry name" value="Big_5"/>
    <property type="match status" value="2"/>
</dbReference>